<accession>A0A438HP40</accession>
<sequence length="472" mass="54183">MMALKDMEKTSFITEWGTYCYRAMPFGLNYAGATYQRTTITLFHDMMHQDVKFRLRLNPKKYTFGVTFGKLLGYMVSERGIEEDPDKIRVILDMSAPRTEREIRGFLGRLQYISRFIKSIRGSIVVNHLAALPVSDGRAIDDDFSDEDIVVVTSLSDLFVWHSSIGHPTTNNIVKYEACILGLEIALELEIRQMEVFGDSNLSRSVPAYCCLIDEVELDDDCASADQVMKEAHAGVYEPHMGGHMLAYVIGKISPKSSSGHEFILVAIDYFTKWVEAASYARLTSSRVASFIRSHIIYRYKVPHELISDRGVHFRADVDTLLQRYGATPYSLVYGMDAVLPVEIEMGSLRVALEQQISEADWAQTRLDQLNLLDERRLRATYHVIRGLIRDPRGKLRPNWSEPYFRQRSDEFIFSFISRRQGKIAEIIDRPLQRGDSVLRVIRGLIRDPRGKFKPNWREPYFIRELTPEGVA</sequence>
<dbReference type="GO" id="GO:0003676">
    <property type="term" value="F:nucleic acid binding"/>
    <property type="evidence" value="ECO:0007669"/>
    <property type="project" value="InterPro"/>
</dbReference>
<evidence type="ECO:0000313" key="1">
    <source>
        <dbReference type="EMBL" id="RVW86214.1"/>
    </source>
</evidence>
<dbReference type="Proteomes" id="UP000288805">
    <property type="component" value="Unassembled WGS sequence"/>
</dbReference>
<dbReference type="InterPro" id="IPR036397">
    <property type="entry name" value="RNaseH_sf"/>
</dbReference>
<dbReference type="Gene3D" id="3.30.70.270">
    <property type="match status" value="1"/>
</dbReference>
<dbReference type="Gene3D" id="3.10.10.10">
    <property type="entry name" value="HIV Type 1 Reverse Transcriptase, subunit A, domain 1"/>
    <property type="match status" value="1"/>
</dbReference>
<dbReference type="EMBL" id="QGNW01000196">
    <property type="protein sequence ID" value="RVW86214.1"/>
    <property type="molecule type" value="Genomic_DNA"/>
</dbReference>
<name>A0A438HP40_VITVI</name>
<dbReference type="InterPro" id="IPR050951">
    <property type="entry name" value="Retrovirus_Pol_polyprotein"/>
</dbReference>
<gene>
    <name evidence="1" type="ORF">CK203_046126</name>
</gene>
<reference evidence="1 2" key="1">
    <citation type="journal article" date="2018" name="PLoS Genet.">
        <title>Population sequencing reveals clonal diversity and ancestral inbreeding in the grapevine cultivar Chardonnay.</title>
        <authorList>
            <person name="Roach M.J."/>
            <person name="Johnson D.L."/>
            <person name="Bohlmann J."/>
            <person name="van Vuuren H.J."/>
            <person name="Jones S.J."/>
            <person name="Pretorius I.S."/>
            <person name="Schmidt S.A."/>
            <person name="Borneman A.R."/>
        </authorList>
    </citation>
    <scope>NUCLEOTIDE SEQUENCE [LARGE SCALE GENOMIC DNA]</scope>
    <source>
        <strain evidence="2">cv. Chardonnay</strain>
        <tissue evidence="1">Leaf</tissue>
    </source>
</reference>
<dbReference type="InterPro" id="IPR043502">
    <property type="entry name" value="DNA/RNA_pol_sf"/>
</dbReference>
<proteinExistence type="predicted"/>
<dbReference type="Gene3D" id="3.30.420.10">
    <property type="entry name" value="Ribonuclease H-like superfamily/Ribonuclease H"/>
    <property type="match status" value="2"/>
</dbReference>
<protein>
    <submittedName>
        <fullName evidence="1">Uncharacterized protein</fullName>
    </submittedName>
</protein>
<evidence type="ECO:0000313" key="2">
    <source>
        <dbReference type="Proteomes" id="UP000288805"/>
    </source>
</evidence>
<dbReference type="InterPro" id="IPR043128">
    <property type="entry name" value="Rev_trsase/Diguanyl_cyclase"/>
</dbReference>
<dbReference type="AlphaFoldDB" id="A0A438HP40"/>
<dbReference type="InterPro" id="IPR012337">
    <property type="entry name" value="RNaseH-like_sf"/>
</dbReference>
<dbReference type="PANTHER" id="PTHR37984">
    <property type="entry name" value="PROTEIN CBG26694"/>
    <property type="match status" value="1"/>
</dbReference>
<comment type="caution">
    <text evidence="1">The sequence shown here is derived from an EMBL/GenBank/DDBJ whole genome shotgun (WGS) entry which is preliminary data.</text>
</comment>
<dbReference type="SUPFAM" id="SSF56672">
    <property type="entry name" value="DNA/RNA polymerases"/>
    <property type="match status" value="1"/>
</dbReference>
<dbReference type="SUPFAM" id="SSF53098">
    <property type="entry name" value="Ribonuclease H-like"/>
    <property type="match status" value="1"/>
</dbReference>
<dbReference type="PANTHER" id="PTHR37984:SF9">
    <property type="entry name" value="INTEGRASE CATALYTIC DOMAIN-CONTAINING PROTEIN"/>
    <property type="match status" value="1"/>
</dbReference>
<organism evidence="1 2">
    <name type="scientific">Vitis vinifera</name>
    <name type="common">Grape</name>
    <dbReference type="NCBI Taxonomy" id="29760"/>
    <lineage>
        <taxon>Eukaryota</taxon>
        <taxon>Viridiplantae</taxon>
        <taxon>Streptophyta</taxon>
        <taxon>Embryophyta</taxon>
        <taxon>Tracheophyta</taxon>
        <taxon>Spermatophyta</taxon>
        <taxon>Magnoliopsida</taxon>
        <taxon>eudicotyledons</taxon>
        <taxon>Gunneridae</taxon>
        <taxon>Pentapetalae</taxon>
        <taxon>rosids</taxon>
        <taxon>Vitales</taxon>
        <taxon>Vitaceae</taxon>
        <taxon>Viteae</taxon>
        <taxon>Vitis</taxon>
    </lineage>
</organism>